<dbReference type="AlphaFoldDB" id="A0A9D1G4W8"/>
<comment type="caution">
    <text evidence="1">The sequence shown here is derived from an EMBL/GenBank/DDBJ whole genome shotgun (WGS) entry which is preliminary data.</text>
</comment>
<organism evidence="1 2">
    <name type="scientific">Candidatus Scatomorpha pullistercoris</name>
    <dbReference type="NCBI Taxonomy" id="2840929"/>
    <lineage>
        <taxon>Bacteria</taxon>
        <taxon>Bacillati</taxon>
        <taxon>Bacillota</taxon>
        <taxon>Clostridia</taxon>
        <taxon>Eubacteriales</taxon>
        <taxon>Candidatus Scatomorpha</taxon>
    </lineage>
</organism>
<feature type="non-terminal residue" evidence="1">
    <location>
        <position position="1"/>
    </location>
</feature>
<accession>A0A9D1G4W8</accession>
<sequence length="346" mass="38872">FNRTHSDIRVELLPEMPHEALVALMASDEAPDIIGFGYNSPESMAANGWLLDMYTLMGDFPREDFLLEPFETDGALYAVSPEYHVYTLVGLEADFGRSYIHPISDFEGIGFNYFAGDEFLTYSIPLWIEHSRQGADCDFGSPEFTELLEMAGSMNKAESFSPDTLSVSVLTNHMALINTEKERGLELWPVGFPGGSYISPIAAIGIHAATPEPEAAWEFIRWCIAERENFFFSLNMAALEDVFYELLHPHEDLDPEKVVIREDGTWDYEGRHYETVFSWEPSITQRQADMMLGLVESLDTVIYYDAELADIIREDAGAFLSGARSVEDTAALLGDRLGTYLAEKYG</sequence>
<evidence type="ECO:0008006" key="3">
    <source>
        <dbReference type="Google" id="ProtNLM"/>
    </source>
</evidence>
<name>A0A9D1G4W8_9FIRM</name>
<protein>
    <recommendedName>
        <fullName evidence="3">Extracellular solute-binding protein</fullName>
    </recommendedName>
</protein>
<evidence type="ECO:0000313" key="2">
    <source>
        <dbReference type="Proteomes" id="UP000886876"/>
    </source>
</evidence>
<gene>
    <name evidence="1" type="ORF">IAD42_06265</name>
</gene>
<dbReference type="EMBL" id="DVJS01000156">
    <property type="protein sequence ID" value="HIS97565.1"/>
    <property type="molecule type" value="Genomic_DNA"/>
</dbReference>
<reference evidence="1" key="1">
    <citation type="submission" date="2020-10" db="EMBL/GenBank/DDBJ databases">
        <authorList>
            <person name="Gilroy R."/>
        </authorList>
    </citation>
    <scope>NUCLEOTIDE SEQUENCE</scope>
    <source>
        <strain evidence="1">ChiHecec3B27-6122</strain>
    </source>
</reference>
<dbReference type="SUPFAM" id="SSF53850">
    <property type="entry name" value="Periplasmic binding protein-like II"/>
    <property type="match status" value="1"/>
</dbReference>
<dbReference type="Gene3D" id="3.40.190.10">
    <property type="entry name" value="Periplasmic binding protein-like II"/>
    <property type="match status" value="2"/>
</dbReference>
<dbReference type="Proteomes" id="UP000886876">
    <property type="component" value="Unassembled WGS sequence"/>
</dbReference>
<reference evidence="1" key="2">
    <citation type="journal article" date="2021" name="PeerJ">
        <title>Extensive microbial diversity within the chicken gut microbiome revealed by metagenomics and culture.</title>
        <authorList>
            <person name="Gilroy R."/>
            <person name="Ravi A."/>
            <person name="Getino M."/>
            <person name="Pursley I."/>
            <person name="Horton D.L."/>
            <person name="Alikhan N.F."/>
            <person name="Baker D."/>
            <person name="Gharbi K."/>
            <person name="Hall N."/>
            <person name="Watson M."/>
            <person name="Adriaenssens E.M."/>
            <person name="Foster-Nyarko E."/>
            <person name="Jarju S."/>
            <person name="Secka A."/>
            <person name="Antonio M."/>
            <person name="Oren A."/>
            <person name="Chaudhuri R.R."/>
            <person name="La Ragione R."/>
            <person name="Hildebrand F."/>
            <person name="Pallen M.J."/>
        </authorList>
    </citation>
    <scope>NUCLEOTIDE SEQUENCE</scope>
    <source>
        <strain evidence="1">ChiHecec3B27-6122</strain>
    </source>
</reference>
<proteinExistence type="predicted"/>
<evidence type="ECO:0000313" key="1">
    <source>
        <dbReference type="EMBL" id="HIS97565.1"/>
    </source>
</evidence>